<dbReference type="STRING" id="1122185.N792_07810"/>
<feature type="chain" id="PRO_5001969226" evidence="1">
    <location>
        <begin position="24"/>
        <end position="149"/>
    </location>
</feature>
<keyword evidence="3" id="KW-1185">Reference proteome</keyword>
<keyword evidence="1" id="KW-0732">Signal</keyword>
<gene>
    <name evidence="2" type="ORF">N792_07810</name>
</gene>
<feature type="signal peptide" evidence="1">
    <location>
        <begin position="1"/>
        <end position="23"/>
    </location>
</feature>
<proteinExistence type="predicted"/>
<organism evidence="2 3">
    <name type="scientific">Lysobacter concretionis Ko07 = DSM 16239</name>
    <dbReference type="NCBI Taxonomy" id="1122185"/>
    <lineage>
        <taxon>Bacteria</taxon>
        <taxon>Pseudomonadati</taxon>
        <taxon>Pseudomonadota</taxon>
        <taxon>Gammaproteobacteria</taxon>
        <taxon>Lysobacterales</taxon>
        <taxon>Lysobacteraceae</taxon>
        <taxon>Novilysobacter</taxon>
    </lineage>
</organism>
<dbReference type="PROSITE" id="PS51257">
    <property type="entry name" value="PROKAR_LIPOPROTEIN"/>
    <property type="match status" value="1"/>
</dbReference>
<evidence type="ECO:0000313" key="2">
    <source>
        <dbReference type="EMBL" id="KGM52217.1"/>
    </source>
</evidence>
<comment type="caution">
    <text evidence="2">The sequence shown here is derived from an EMBL/GenBank/DDBJ whole genome shotgun (WGS) entry which is preliminary data.</text>
</comment>
<accession>A0A0A0ESU4</accession>
<protein>
    <submittedName>
        <fullName evidence="2">Uncharacterized protein</fullName>
    </submittedName>
</protein>
<name>A0A0A0ESU4_9GAMM</name>
<dbReference type="eggNOG" id="ENOG5033AR2">
    <property type="taxonomic scope" value="Bacteria"/>
</dbReference>
<evidence type="ECO:0000256" key="1">
    <source>
        <dbReference type="SAM" id="SignalP"/>
    </source>
</evidence>
<reference evidence="2 3" key="1">
    <citation type="submission" date="2013-08" db="EMBL/GenBank/DDBJ databases">
        <title>Genome sequencing of Lysobacter.</title>
        <authorList>
            <person name="Zhang S."/>
            <person name="Wang G."/>
        </authorList>
    </citation>
    <scope>NUCLEOTIDE SEQUENCE [LARGE SCALE GENOMIC DNA]</scope>
    <source>
        <strain evidence="2 3">Ko07</strain>
    </source>
</reference>
<dbReference type="AlphaFoldDB" id="A0A0A0ESU4"/>
<dbReference type="Proteomes" id="UP000030017">
    <property type="component" value="Unassembled WGS sequence"/>
</dbReference>
<sequence length="149" mass="15045">MLCPRVLGPLVLGLACCFGTVIAGEPGLTGEPDVSVLPLHLSDGVTAPTMAANAGELPMPIHQNVDGFGVAVGPTDLDKLRGGDAQNDIRNNGTVTGNHADNVTSGTNTLTGNAFADATGINTVIQNSGSNVLVQNAMIVNVQFADPGL</sequence>
<evidence type="ECO:0000313" key="3">
    <source>
        <dbReference type="Proteomes" id="UP000030017"/>
    </source>
</evidence>
<dbReference type="EMBL" id="AVPS01000004">
    <property type="protein sequence ID" value="KGM52217.1"/>
    <property type="molecule type" value="Genomic_DNA"/>
</dbReference>